<accession>A0A9N9I176</accession>
<evidence type="ECO:0000256" key="1">
    <source>
        <dbReference type="SAM" id="Phobius"/>
    </source>
</evidence>
<name>A0A9N9I176_9GLOM</name>
<keyword evidence="1" id="KW-1133">Transmembrane helix</keyword>
<dbReference type="AlphaFoldDB" id="A0A9N9I176"/>
<keyword evidence="1" id="KW-0812">Transmembrane</keyword>
<gene>
    <name evidence="2" type="ORF">ALEPTO_LOCUS12077</name>
</gene>
<dbReference type="Proteomes" id="UP000789508">
    <property type="component" value="Unassembled WGS sequence"/>
</dbReference>
<evidence type="ECO:0000313" key="2">
    <source>
        <dbReference type="EMBL" id="CAG8716029.1"/>
    </source>
</evidence>
<comment type="caution">
    <text evidence="2">The sequence shown here is derived from an EMBL/GenBank/DDBJ whole genome shotgun (WGS) entry which is preliminary data.</text>
</comment>
<keyword evidence="3" id="KW-1185">Reference proteome</keyword>
<reference evidence="2" key="1">
    <citation type="submission" date="2021-06" db="EMBL/GenBank/DDBJ databases">
        <authorList>
            <person name="Kallberg Y."/>
            <person name="Tangrot J."/>
            <person name="Rosling A."/>
        </authorList>
    </citation>
    <scope>NUCLEOTIDE SEQUENCE</scope>
    <source>
        <strain evidence="2">FL130A</strain>
    </source>
</reference>
<proteinExistence type="predicted"/>
<feature type="non-terminal residue" evidence="2">
    <location>
        <position position="1"/>
    </location>
</feature>
<sequence length="188" mass="21018">MPAHQANPVATEKLSHDAFIDSPTINKSKIQNFFDEKIKNHLIPNGNTHMNDLYITQEHKSSLPTLFPSLTYVVYVHRAIRNLVLTVAFNWSMPFLHPFNFLITVTVFPAIVIVLVVIEAALHISYSFGFGHVLEGIGKEWGDGLSPVNWWDPRIFSDEVNQIVKDGIVGLDQPMAPAVETVAENTNG</sequence>
<feature type="transmembrane region" description="Helical" evidence="1">
    <location>
        <begin position="99"/>
        <end position="122"/>
    </location>
</feature>
<dbReference type="EMBL" id="CAJVPS010024330">
    <property type="protein sequence ID" value="CAG8716029.1"/>
    <property type="molecule type" value="Genomic_DNA"/>
</dbReference>
<protein>
    <submittedName>
        <fullName evidence="2">7071_t:CDS:1</fullName>
    </submittedName>
</protein>
<evidence type="ECO:0000313" key="3">
    <source>
        <dbReference type="Proteomes" id="UP000789508"/>
    </source>
</evidence>
<organism evidence="2 3">
    <name type="scientific">Ambispora leptoticha</name>
    <dbReference type="NCBI Taxonomy" id="144679"/>
    <lineage>
        <taxon>Eukaryota</taxon>
        <taxon>Fungi</taxon>
        <taxon>Fungi incertae sedis</taxon>
        <taxon>Mucoromycota</taxon>
        <taxon>Glomeromycotina</taxon>
        <taxon>Glomeromycetes</taxon>
        <taxon>Archaeosporales</taxon>
        <taxon>Ambisporaceae</taxon>
        <taxon>Ambispora</taxon>
    </lineage>
</organism>
<keyword evidence="1" id="KW-0472">Membrane</keyword>